<accession>A0A495QTU7</accession>
<keyword evidence="2" id="KW-0812">Transmembrane</keyword>
<evidence type="ECO:0000256" key="2">
    <source>
        <dbReference type="SAM" id="Phobius"/>
    </source>
</evidence>
<organism evidence="3 4">
    <name type="scientific">Actinomadura pelletieri DSM 43383</name>
    <dbReference type="NCBI Taxonomy" id="1120940"/>
    <lineage>
        <taxon>Bacteria</taxon>
        <taxon>Bacillati</taxon>
        <taxon>Actinomycetota</taxon>
        <taxon>Actinomycetes</taxon>
        <taxon>Streptosporangiales</taxon>
        <taxon>Thermomonosporaceae</taxon>
        <taxon>Actinomadura</taxon>
    </lineage>
</organism>
<gene>
    <name evidence="3" type="ORF">BZB76_2242</name>
</gene>
<sequence length="224" mass="24412">MRIPKRVNTVLDWMEEHRLALGVVVLLVAIALVATLAPISVGIPAATFILGIAVGGFTVHVRSSRRIARVRAEVDNLLRENGALRHRNTVLASGVITREAQETQALMSIPEDDLPLLDTVRRGADDTQATATLDELLGGDPERTDELPDELPDELEPAELEPAEAPAAPEEVEEPEVAEEARENEPDGEPVKDVADDPQRTTVLPTLPDDDARGSGRARKKRRR</sequence>
<comment type="caution">
    <text evidence="3">The sequence shown here is derived from an EMBL/GenBank/DDBJ whole genome shotgun (WGS) entry which is preliminary data.</text>
</comment>
<reference evidence="3 4" key="1">
    <citation type="submission" date="2018-10" db="EMBL/GenBank/DDBJ databases">
        <title>Genomic Encyclopedia of Archaeal and Bacterial Type Strains, Phase II (KMG-II): from individual species to whole genera.</title>
        <authorList>
            <person name="Goeker M."/>
        </authorList>
    </citation>
    <scope>NUCLEOTIDE SEQUENCE [LARGE SCALE GENOMIC DNA]</scope>
    <source>
        <strain evidence="3 4">DSM 43383</strain>
    </source>
</reference>
<feature type="compositionally biased region" description="Basic and acidic residues" evidence="1">
    <location>
        <begin position="179"/>
        <end position="199"/>
    </location>
</feature>
<name>A0A495QTU7_9ACTN</name>
<evidence type="ECO:0000256" key="1">
    <source>
        <dbReference type="SAM" id="MobiDB-lite"/>
    </source>
</evidence>
<proteinExistence type="predicted"/>
<evidence type="ECO:0000313" key="3">
    <source>
        <dbReference type="EMBL" id="RKS76875.1"/>
    </source>
</evidence>
<feature type="region of interest" description="Disordered" evidence="1">
    <location>
        <begin position="132"/>
        <end position="224"/>
    </location>
</feature>
<feature type="transmembrane region" description="Helical" evidence="2">
    <location>
        <begin position="20"/>
        <end position="37"/>
    </location>
</feature>
<feature type="transmembrane region" description="Helical" evidence="2">
    <location>
        <begin position="43"/>
        <end position="61"/>
    </location>
</feature>
<keyword evidence="2" id="KW-1133">Transmembrane helix</keyword>
<protein>
    <submittedName>
        <fullName evidence="3">Uncharacterized protein</fullName>
    </submittedName>
</protein>
<dbReference type="AlphaFoldDB" id="A0A495QTU7"/>
<dbReference type="OrthoDB" id="3480942at2"/>
<feature type="compositionally biased region" description="Acidic residues" evidence="1">
    <location>
        <begin position="147"/>
        <end position="162"/>
    </location>
</feature>
<dbReference type="RefSeq" id="WP_121434143.1">
    <property type="nucleotide sequence ID" value="NZ_RBWU01000002.1"/>
</dbReference>
<keyword evidence="4" id="KW-1185">Reference proteome</keyword>
<dbReference type="EMBL" id="RBWU01000002">
    <property type="protein sequence ID" value="RKS76875.1"/>
    <property type="molecule type" value="Genomic_DNA"/>
</dbReference>
<keyword evidence="2" id="KW-0472">Membrane</keyword>
<dbReference type="Proteomes" id="UP000274601">
    <property type="component" value="Unassembled WGS sequence"/>
</dbReference>
<evidence type="ECO:0000313" key="4">
    <source>
        <dbReference type="Proteomes" id="UP000274601"/>
    </source>
</evidence>